<dbReference type="EMBL" id="JAVREJ010000009">
    <property type="protein sequence ID" value="MDT0350746.1"/>
    <property type="molecule type" value="Genomic_DNA"/>
</dbReference>
<reference evidence="2" key="1">
    <citation type="submission" date="2023-07" db="EMBL/GenBank/DDBJ databases">
        <title>30 novel species of actinomycetes from the DSMZ collection.</title>
        <authorList>
            <person name="Nouioui I."/>
        </authorList>
    </citation>
    <scope>NUCLEOTIDE SEQUENCE [LARGE SCALE GENOMIC DNA]</scope>
    <source>
        <strain evidence="2">DSM 45834</strain>
    </source>
</reference>
<evidence type="ECO:0000313" key="2">
    <source>
        <dbReference type="Proteomes" id="UP001183202"/>
    </source>
</evidence>
<name>A0ABU2NAJ1_9PSEU</name>
<organism evidence="1 2">
    <name type="scientific">Pseudonocardia charpentierae</name>
    <dbReference type="NCBI Taxonomy" id="3075545"/>
    <lineage>
        <taxon>Bacteria</taxon>
        <taxon>Bacillati</taxon>
        <taxon>Actinomycetota</taxon>
        <taxon>Actinomycetes</taxon>
        <taxon>Pseudonocardiales</taxon>
        <taxon>Pseudonocardiaceae</taxon>
        <taxon>Pseudonocardia</taxon>
    </lineage>
</organism>
<protein>
    <submittedName>
        <fullName evidence="1">Uncharacterized protein</fullName>
    </submittedName>
</protein>
<sequence length="45" mass="4896">MHWLFTGLLVGVSGATAVYTLWLVRRLFTTAPAPAVPTEQPEVTP</sequence>
<comment type="caution">
    <text evidence="1">The sequence shown here is derived from an EMBL/GenBank/DDBJ whole genome shotgun (WGS) entry which is preliminary data.</text>
</comment>
<evidence type="ECO:0000313" key="1">
    <source>
        <dbReference type="EMBL" id="MDT0350746.1"/>
    </source>
</evidence>
<keyword evidence="2" id="KW-1185">Reference proteome</keyword>
<gene>
    <name evidence="1" type="ORF">RM445_14535</name>
</gene>
<dbReference type="Proteomes" id="UP001183202">
    <property type="component" value="Unassembled WGS sequence"/>
</dbReference>
<dbReference type="RefSeq" id="WP_311556776.1">
    <property type="nucleotide sequence ID" value="NZ_JAVREJ010000009.1"/>
</dbReference>
<accession>A0ABU2NAJ1</accession>
<proteinExistence type="predicted"/>